<dbReference type="KEGG" id="vnx:VNE69_01378"/>
<evidence type="ECO:0000313" key="7">
    <source>
        <dbReference type="Proteomes" id="UP001334084"/>
    </source>
</evidence>
<dbReference type="RefSeq" id="XP_065328587.1">
    <property type="nucleotide sequence ID" value="XM_065472515.1"/>
</dbReference>
<evidence type="ECO:0000313" key="6">
    <source>
        <dbReference type="EMBL" id="WUR02442.1"/>
    </source>
</evidence>
<organism evidence="6 7">
    <name type="scientific">Vairimorpha necatrix</name>
    <dbReference type="NCBI Taxonomy" id="6039"/>
    <lineage>
        <taxon>Eukaryota</taxon>
        <taxon>Fungi</taxon>
        <taxon>Fungi incertae sedis</taxon>
        <taxon>Microsporidia</taxon>
        <taxon>Nosematidae</taxon>
        <taxon>Vairimorpha</taxon>
    </lineage>
</organism>
<dbReference type="FunFam" id="3.10.110.10:FF:000051">
    <property type="entry name" value="ubiquitin-conjugating enzyme E2 R2-like"/>
    <property type="match status" value="1"/>
</dbReference>
<dbReference type="SMART" id="SM00212">
    <property type="entry name" value="UBCc"/>
    <property type="match status" value="1"/>
</dbReference>
<evidence type="ECO:0000256" key="1">
    <source>
        <dbReference type="ARBA" id="ARBA00022679"/>
    </source>
</evidence>
<reference evidence="6" key="1">
    <citation type="journal article" date="2024" name="BMC Genomics">
        <title>Functional annotation of a divergent genome using sequence and structure-based similarity.</title>
        <authorList>
            <person name="Svedberg D."/>
            <person name="Winiger R.R."/>
            <person name="Berg A."/>
            <person name="Sharma H."/>
            <person name="Tellgren-Roth C."/>
            <person name="Debrunner-Vossbrinck B.A."/>
            <person name="Vossbrinck C.R."/>
            <person name="Barandun J."/>
        </authorList>
    </citation>
    <scope>NUCLEOTIDE SEQUENCE</scope>
    <source>
        <strain evidence="6">Illinois isolate</strain>
    </source>
</reference>
<dbReference type="PROSITE" id="PS50127">
    <property type="entry name" value="UBC_2"/>
    <property type="match status" value="1"/>
</dbReference>
<name>A0AAX4J8Z0_9MICR</name>
<comment type="similarity">
    <text evidence="4">Belongs to the ubiquitin-conjugating enzyme family.</text>
</comment>
<accession>A0AAX4J8Z0</accession>
<evidence type="ECO:0000256" key="4">
    <source>
        <dbReference type="RuleBase" id="RU362109"/>
    </source>
</evidence>
<feature type="active site" description="Glycyl thioester intermediate" evidence="3">
    <location>
        <position position="92"/>
    </location>
</feature>
<dbReference type="AlphaFoldDB" id="A0AAX4J8Z0"/>
<dbReference type="EMBL" id="CP142726">
    <property type="protein sequence ID" value="WUR02442.1"/>
    <property type="molecule type" value="Genomic_DNA"/>
</dbReference>
<keyword evidence="7" id="KW-1185">Reference proteome</keyword>
<dbReference type="InterPro" id="IPR000608">
    <property type="entry name" value="UBC"/>
</dbReference>
<dbReference type="Gene3D" id="3.10.110.10">
    <property type="entry name" value="Ubiquitin Conjugating Enzyme"/>
    <property type="match status" value="1"/>
</dbReference>
<protein>
    <submittedName>
        <fullName evidence="6">Ubiquitin-conjugating enzyme E2 15 (UBC15)</fullName>
    </submittedName>
</protein>
<evidence type="ECO:0000256" key="2">
    <source>
        <dbReference type="ARBA" id="ARBA00022786"/>
    </source>
</evidence>
<keyword evidence="4" id="KW-0067">ATP-binding</keyword>
<keyword evidence="1" id="KW-0808">Transferase</keyword>
<dbReference type="GeneID" id="90540242"/>
<dbReference type="InterPro" id="IPR016135">
    <property type="entry name" value="UBQ-conjugating_enzyme/RWD"/>
</dbReference>
<dbReference type="GO" id="GO:0005524">
    <property type="term" value="F:ATP binding"/>
    <property type="evidence" value="ECO:0007669"/>
    <property type="project" value="UniProtKB-UniRule"/>
</dbReference>
<dbReference type="InterPro" id="IPR023313">
    <property type="entry name" value="UBQ-conjugating_AS"/>
</dbReference>
<keyword evidence="2 4" id="KW-0833">Ubl conjugation pathway</keyword>
<evidence type="ECO:0000256" key="3">
    <source>
        <dbReference type="PROSITE-ProRule" id="PRU10133"/>
    </source>
</evidence>
<dbReference type="SUPFAM" id="SSF54495">
    <property type="entry name" value="UBC-like"/>
    <property type="match status" value="1"/>
</dbReference>
<gene>
    <name evidence="6" type="ORF">VNE69_01378</name>
</gene>
<dbReference type="PANTHER" id="PTHR24067">
    <property type="entry name" value="UBIQUITIN-CONJUGATING ENZYME E2"/>
    <property type="match status" value="1"/>
</dbReference>
<dbReference type="Proteomes" id="UP001334084">
    <property type="component" value="Chromosome 1"/>
</dbReference>
<dbReference type="GO" id="GO:0016740">
    <property type="term" value="F:transferase activity"/>
    <property type="evidence" value="ECO:0007669"/>
    <property type="project" value="UniProtKB-KW"/>
</dbReference>
<dbReference type="InterPro" id="IPR050113">
    <property type="entry name" value="Ub_conjugating_enzyme"/>
</dbReference>
<evidence type="ECO:0000259" key="5">
    <source>
        <dbReference type="PROSITE" id="PS50127"/>
    </source>
</evidence>
<dbReference type="Pfam" id="PF00179">
    <property type="entry name" value="UQ_con"/>
    <property type="match status" value="1"/>
</dbReference>
<dbReference type="PROSITE" id="PS00183">
    <property type="entry name" value="UBC_1"/>
    <property type="match status" value="1"/>
</dbReference>
<keyword evidence="4" id="KW-0547">Nucleotide-binding</keyword>
<proteinExistence type="inferred from homology"/>
<sequence length="168" mass="19530">MIQNEGNRSKVFILNEYKKIQEKINEHFSVGLIENNIYTWEVLIFGPRDTPYENGIFKAKMIFPVNYPEAPPSFRFISEMWHPNIDSDGNVCISILHKPGEDAYGYEELNERWMPVRHPESVIMSIVCLLNSPNCDSPANLDAATEYRNDINAYTRKVMRLTEKTLEL</sequence>
<dbReference type="CDD" id="cd23795">
    <property type="entry name" value="UBCc_UBE2G1"/>
    <property type="match status" value="1"/>
</dbReference>
<feature type="domain" description="UBC core" evidence="5">
    <location>
        <begin position="8"/>
        <end position="167"/>
    </location>
</feature>